<dbReference type="Proteomes" id="UP000176938">
    <property type="component" value="Unassembled WGS sequence"/>
</dbReference>
<organism evidence="2 3">
    <name type="scientific">candidate division WOR-1 bacterium RIFCSPLOWO2_02_FULL_46_20</name>
    <dbReference type="NCBI Taxonomy" id="1802567"/>
    <lineage>
        <taxon>Bacteria</taxon>
        <taxon>Bacillati</taxon>
        <taxon>Saganbacteria</taxon>
    </lineage>
</organism>
<feature type="chain" id="PRO_5009514138" description="Secreted protein" evidence="1">
    <location>
        <begin position="20"/>
        <end position="208"/>
    </location>
</feature>
<dbReference type="AlphaFoldDB" id="A0A1F4R8V6"/>
<evidence type="ECO:0000256" key="1">
    <source>
        <dbReference type="SAM" id="SignalP"/>
    </source>
</evidence>
<protein>
    <recommendedName>
        <fullName evidence="4">Secreted protein</fullName>
    </recommendedName>
</protein>
<proteinExistence type="predicted"/>
<comment type="caution">
    <text evidence="2">The sequence shown here is derived from an EMBL/GenBank/DDBJ whole genome shotgun (WGS) entry which is preliminary data.</text>
</comment>
<evidence type="ECO:0000313" key="3">
    <source>
        <dbReference type="Proteomes" id="UP000176938"/>
    </source>
</evidence>
<sequence>MRLTTVGLICILAATPLLAETPTEQEYVNQLTYKNSKLQLVINKRLIDERKNYGHTDIDTTTYSYEAYSTSNTDISTSSLSQSEVKEITEWYIFKGGVRKLSDLEFLELIGDKDELVRIRDLEFQKAGTRNAGNLIIGTGFLVMLGGAATSAGQTVTTAGALGMILGFFVNAFNRSPDHYIQPDYAQEKIDFYNLSLKKKLELPVDYN</sequence>
<reference evidence="2 3" key="1">
    <citation type="journal article" date="2016" name="Nat. Commun.">
        <title>Thousands of microbial genomes shed light on interconnected biogeochemical processes in an aquifer system.</title>
        <authorList>
            <person name="Anantharaman K."/>
            <person name="Brown C.T."/>
            <person name="Hug L.A."/>
            <person name="Sharon I."/>
            <person name="Castelle C.J."/>
            <person name="Probst A.J."/>
            <person name="Thomas B.C."/>
            <person name="Singh A."/>
            <person name="Wilkins M.J."/>
            <person name="Karaoz U."/>
            <person name="Brodie E.L."/>
            <person name="Williams K.H."/>
            <person name="Hubbard S.S."/>
            <person name="Banfield J.F."/>
        </authorList>
    </citation>
    <scope>NUCLEOTIDE SEQUENCE [LARGE SCALE GENOMIC DNA]</scope>
</reference>
<dbReference type="EMBL" id="METP01000048">
    <property type="protein sequence ID" value="OGC04611.1"/>
    <property type="molecule type" value="Genomic_DNA"/>
</dbReference>
<gene>
    <name evidence="2" type="ORF">A3H38_03000</name>
</gene>
<feature type="signal peptide" evidence="1">
    <location>
        <begin position="1"/>
        <end position="19"/>
    </location>
</feature>
<name>A0A1F4R8V6_UNCSA</name>
<accession>A0A1F4R8V6</accession>
<evidence type="ECO:0000313" key="2">
    <source>
        <dbReference type="EMBL" id="OGC04611.1"/>
    </source>
</evidence>
<keyword evidence="1" id="KW-0732">Signal</keyword>
<evidence type="ECO:0008006" key="4">
    <source>
        <dbReference type="Google" id="ProtNLM"/>
    </source>
</evidence>